<dbReference type="RefSeq" id="WP_305994348.1">
    <property type="nucleotide sequence ID" value="NZ_JAVAMP010000023.1"/>
</dbReference>
<dbReference type="Proteomes" id="UP001231941">
    <property type="component" value="Unassembled WGS sequence"/>
</dbReference>
<dbReference type="NCBIfam" id="NF045728">
    <property type="entry name" value="glycosyl_F510_1955"/>
    <property type="match status" value="1"/>
</dbReference>
<dbReference type="EMBL" id="JAVAMP010000023">
    <property type="protein sequence ID" value="MDP5277046.1"/>
    <property type="molecule type" value="Genomic_DNA"/>
</dbReference>
<dbReference type="InterPro" id="IPR015943">
    <property type="entry name" value="WD40/YVTN_repeat-like_dom_sf"/>
</dbReference>
<evidence type="ECO:0008006" key="5">
    <source>
        <dbReference type="Google" id="ProtNLM"/>
    </source>
</evidence>
<name>A0ABT9J5Z2_9BACL</name>
<feature type="transmembrane region" description="Helical" evidence="1">
    <location>
        <begin position="35"/>
        <end position="57"/>
    </location>
</feature>
<comment type="caution">
    <text evidence="3">The sequence shown here is derived from an EMBL/GenBank/DDBJ whole genome shotgun (WGS) entry which is preliminary data.</text>
</comment>
<proteinExistence type="predicted"/>
<feature type="transmembrane region" description="Helical" evidence="1">
    <location>
        <begin position="86"/>
        <end position="106"/>
    </location>
</feature>
<reference evidence="3 4" key="1">
    <citation type="submission" date="2023-08" db="EMBL/GenBank/DDBJ databases">
        <authorList>
            <person name="Park J.-S."/>
        </authorList>
    </citation>
    <scope>NUCLEOTIDE SEQUENCE [LARGE SCALE GENOMIC DNA]</scope>
    <source>
        <strain evidence="3 4">2205SS18-9</strain>
    </source>
</reference>
<feature type="signal peptide" evidence="2">
    <location>
        <begin position="1"/>
        <end position="21"/>
    </location>
</feature>
<evidence type="ECO:0000256" key="1">
    <source>
        <dbReference type="SAM" id="Phobius"/>
    </source>
</evidence>
<keyword evidence="1" id="KW-0472">Membrane</keyword>
<evidence type="ECO:0000313" key="4">
    <source>
        <dbReference type="Proteomes" id="UP001231941"/>
    </source>
</evidence>
<accession>A0ABT9J5Z2</accession>
<keyword evidence="1" id="KW-0812">Transmembrane</keyword>
<sequence length="395" mass="44092">MKLNKVFTLFLLGMTILPAIAAAHGGEEESTTDSMISLYSFFGFGFLFLLFIILYFIKQYKINTMENSKNQEERKQRKTLKNHVKWLRIGWIISIVGVVISVVVFFNPGGESNNVTEFGHIHGMGYNSEGDHLVLATHTGLKVYEDGNWRDGEGENHDYMGFAKTNDGFYASGHPALGSQLKDPLGIVKSTDEGKSLEQLALYGQVDFHTTGISYNKQTLYVINHVPNEIISNPGLYYTKDEVQTWTQSQMAGFPTEIVPEGIAVHPNDNGIVALFNRNSDGLYLSRDNGDSFEKLFDGFQVLGAYFDFNGKLWVGTYAGQAGLQQLDLDSGEITQVSVPDMTEDTIQYIAQNPTNTEEIVITTYNNIDMYKSNDGGQTWSMIADKGKPIQTENE</sequence>
<dbReference type="InterPro" id="IPR054817">
    <property type="entry name" value="Glycosyl_F510_1955-like"/>
</dbReference>
<keyword evidence="4" id="KW-1185">Reference proteome</keyword>
<keyword evidence="1" id="KW-1133">Transmembrane helix</keyword>
<organism evidence="3 4">
    <name type="scientific">Chengkuizengella axinellae</name>
    <dbReference type="NCBI Taxonomy" id="3064388"/>
    <lineage>
        <taxon>Bacteria</taxon>
        <taxon>Bacillati</taxon>
        <taxon>Bacillota</taxon>
        <taxon>Bacilli</taxon>
        <taxon>Bacillales</taxon>
        <taxon>Paenibacillaceae</taxon>
        <taxon>Chengkuizengella</taxon>
    </lineage>
</organism>
<keyword evidence="2" id="KW-0732">Signal</keyword>
<dbReference type="SUPFAM" id="SSF110296">
    <property type="entry name" value="Oligoxyloglucan reducing end-specific cellobiohydrolase"/>
    <property type="match status" value="1"/>
</dbReference>
<dbReference type="Gene3D" id="2.130.10.10">
    <property type="entry name" value="YVTN repeat-like/Quinoprotein amine dehydrogenase"/>
    <property type="match status" value="1"/>
</dbReference>
<gene>
    <name evidence="3" type="ORF">Q5Y73_23390</name>
</gene>
<evidence type="ECO:0000256" key="2">
    <source>
        <dbReference type="SAM" id="SignalP"/>
    </source>
</evidence>
<protein>
    <recommendedName>
        <fullName evidence="5">Glycosyl hydrolase</fullName>
    </recommendedName>
</protein>
<feature type="chain" id="PRO_5046549323" description="Glycosyl hydrolase" evidence="2">
    <location>
        <begin position="22"/>
        <end position="395"/>
    </location>
</feature>
<evidence type="ECO:0000313" key="3">
    <source>
        <dbReference type="EMBL" id="MDP5277046.1"/>
    </source>
</evidence>